<evidence type="ECO:0000256" key="3">
    <source>
        <dbReference type="HAMAP-Rule" id="MF_00023"/>
    </source>
</evidence>
<dbReference type="Pfam" id="PF01668">
    <property type="entry name" value="SmpB"/>
    <property type="match status" value="1"/>
</dbReference>
<dbReference type="PANTHER" id="PTHR30308:SF2">
    <property type="entry name" value="SSRA-BINDING PROTEIN"/>
    <property type="match status" value="1"/>
</dbReference>
<dbReference type="GO" id="GO:0070930">
    <property type="term" value="P:trans-translation-dependent protein tagging"/>
    <property type="evidence" value="ECO:0007669"/>
    <property type="project" value="TreeGrafter"/>
</dbReference>
<dbReference type="PANTHER" id="PTHR30308">
    <property type="entry name" value="TMRNA-BINDING COMPONENT OF TRANS-TRANSLATION TAGGING COMPLEX"/>
    <property type="match status" value="1"/>
</dbReference>
<dbReference type="AlphaFoldDB" id="A0A3D9LIM6"/>
<dbReference type="RefSeq" id="WP_115866221.1">
    <property type="nucleotide sequence ID" value="NZ_QREG01000001.1"/>
</dbReference>
<dbReference type="InterPro" id="IPR023620">
    <property type="entry name" value="SmpB"/>
</dbReference>
<keyword evidence="2 3" id="KW-0694">RNA-binding</keyword>
<dbReference type="InterPro" id="IPR020081">
    <property type="entry name" value="SsrA-bd_prot_CS"/>
</dbReference>
<accession>A0A3D9LIM6</accession>
<comment type="similarity">
    <text evidence="3">Belongs to the SmpB family.</text>
</comment>
<dbReference type="Gene3D" id="2.40.280.10">
    <property type="match status" value="1"/>
</dbReference>
<keyword evidence="6" id="KW-1185">Reference proteome</keyword>
<dbReference type="CDD" id="cd09294">
    <property type="entry name" value="SmpB"/>
    <property type="match status" value="1"/>
</dbReference>
<dbReference type="GO" id="GO:0003723">
    <property type="term" value="F:RNA binding"/>
    <property type="evidence" value="ECO:0007669"/>
    <property type="project" value="UniProtKB-UniRule"/>
</dbReference>
<sequence>MAKNQPRFSNNIHIKNRKASYEYEFLDKYEAGIVLKGTEIKAIREGKASVQEAYCYLKKGELFIKGMNISPYSNSSFQSHDMTRERKLLLKRKELEKIQSKTEEKGLTIVPTRLYINKRGYAKLEIAVSRGKKLHDKRDSIKKKDQDRELKRMRI</sequence>
<feature type="region of interest" description="Disordered" evidence="4">
    <location>
        <begin position="135"/>
        <end position="155"/>
    </location>
</feature>
<feature type="compositionally biased region" description="Basic and acidic residues" evidence="4">
    <location>
        <begin position="136"/>
        <end position="155"/>
    </location>
</feature>
<dbReference type="HAMAP" id="MF_00023">
    <property type="entry name" value="SmpB"/>
    <property type="match status" value="1"/>
</dbReference>
<evidence type="ECO:0000313" key="5">
    <source>
        <dbReference type="EMBL" id="REE05715.1"/>
    </source>
</evidence>
<evidence type="ECO:0000256" key="2">
    <source>
        <dbReference type="ARBA" id="ARBA00022884"/>
    </source>
</evidence>
<dbReference type="GO" id="GO:0070929">
    <property type="term" value="P:trans-translation"/>
    <property type="evidence" value="ECO:0007669"/>
    <property type="project" value="UniProtKB-UniRule"/>
</dbReference>
<proteinExistence type="inferred from homology"/>
<keyword evidence="1 3" id="KW-0963">Cytoplasm</keyword>
<dbReference type="NCBIfam" id="NF003843">
    <property type="entry name" value="PRK05422.1"/>
    <property type="match status" value="1"/>
</dbReference>
<comment type="subcellular location">
    <subcellularLocation>
        <location evidence="3">Cytoplasm</location>
    </subcellularLocation>
    <text evidence="3">The tmRNA-SmpB complex associates with stalled 70S ribosomes.</text>
</comment>
<dbReference type="PROSITE" id="PS01317">
    <property type="entry name" value="SSRP"/>
    <property type="match status" value="1"/>
</dbReference>
<dbReference type="EMBL" id="QREG01000001">
    <property type="protein sequence ID" value="REE05715.1"/>
    <property type="molecule type" value="Genomic_DNA"/>
</dbReference>
<gene>
    <name evidence="3" type="primary">smpB</name>
    <name evidence="5" type="ORF">C7460_101233</name>
</gene>
<protein>
    <recommendedName>
        <fullName evidence="3">SsrA-binding protein</fullName>
    </recommendedName>
    <alternativeName>
        <fullName evidence="3">Small protein B</fullName>
    </alternativeName>
</protein>
<dbReference type="GO" id="GO:0005829">
    <property type="term" value="C:cytosol"/>
    <property type="evidence" value="ECO:0007669"/>
    <property type="project" value="TreeGrafter"/>
</dbReference>
<comment type="function">
    <text evidence="3">Required for rescue of stalled ribosomes mediated by trans-translation. Binds to transfer-messenger RNA (tmRNA), required for stable association of tmRNA with ribosomes. tmRNA and SmpB together mimic tRNA shape, replacing the anticodon stem-loop with SmpB. tmRNA is encoded by the ssrA gene; the 2 termini fold to resemble tRNA(Ala) and it encodes a 'tag peptide', a short internal open reading frame. During trans-translation Ala-aminoacylated tmRNA acts like a tRNA, entering the A-site of stalled ribosomes, displacing the stalled mRNA. The ribosome then switches to translate the ORF on the tmRNA; the nascent peptide is terminated with the 'tag peptide' encoded by the tmRNA and targeted for degradation. The ribosome is freed to recommence translation, which seems to be the essential function of trans-translation.</text>
</comment>
<dbReference type="InterPro" id="IPR000037">
    <property type="entry name" value="SsrA-bd_prot"/>
</dbReference>
<dbReference type="NCBIfam" id="TIGR00086">
    <property type="entry name" value="smpB"/>
    <property type="match status" value="1"/>
</dbReference>
<reference evidence="5 6" key="1">
    <citation type="submission" date="2018-07" db="EMBL/GenBank/DDBJ databases">
        <title>Genomic Encyclopedia of Type Strains, Phase IV (KMG-IV): sequencing the most valuable type-strain genomes for metagenomic binning, comparative biology and taxonomic classification.</title>
        <authorList>
            <person name="Goeker M."/>
        </authorList>
    </citation>
    <scope>NUCLEOTIDE SEQUENCE [LARGE SCALE GENOMIC DNA]</scope>
    <source>
        <strain evidence="5 6">DSM 4134</strain>
    </source>
</reference>
<name>A0A3D9LIM6_MARFU</name>
<organism evidence="5 6">
    <name type="scientific">Marinoscillum furvescens DSM 4134</name>
    <dbReference type="NCBI Taxonomy" id="1122208"/>
    <lineage>
        <taxon>Bacteria</taxon>
        <taxon>Pseudomonadati</taxon>
        <taxon>Bacteroidota</taxon>
        <taxon>Cytophagia</taxon>
        <taxon>Cytophagales</taxon>
        <taxon>Reichenbachiellaceae</taxon>
        <taxon>Marinoscillum</taxon>
    </lineage>
</organism>
<evidence type="ECO:0000313" key="6">
    <source>
        <dbReference type="Proteomes" id="UP000256779"/>
    </source>
</evidence>
<dbReference type="OrthoDB" id="9805462at2"/>
<evidence type="ECO:0000256" key="4">
    <source>
        <dbReference type="SAM" id="MobiDB-lite"/>
    </source>
</evidence>
<dbReference type="SUPFAM" id="SSF74982">
    <property type="entry name" value="Small protein B (SmpB)"/>
    <property type="match status" value="1"/>
</dbReference>
<dbReference type="Proteomes" id="UP000256779">
    <property type="component" value="Unassembled WGS sequence"/>
</dbReference>
<evidence type="ECO:0000256" key="1">
    <source>
        <dbReference type="ARBA" id="ARBA00022490"/>
    </source>
</evidence>
<comment type="caution">
    <text evidence="5">The sequence shown here is derived from an EMBL/GenBank/DDBJ whole genome shotgun (WGS) entry which is preliminary data.</text>
</comment>